<dbReference type="PANTHER" id="PTHR22937:SF222">
    <property type="entry name" value="RING-TYPE E3 UBIQUITIN TRANSFERASE"/>
    <property type="match status" value="1"/>
</dbReference>
<dbReference type="Gene3D" id="3.30.40.10">
    <property type="entry name" value="Zinc/RING finger domain, C3HC4 (zinc finger)"/>
    <property type="match status" value="1"/>
</dbReference>
<dbReference type="InterPro" id="IPR013083">
    <property type="entry name" value="Znf_RING/FYVE/PHD"/>
</dbReference>
<dbReference type="RefSeq" id="XP_038986125.1">
    <property type="nucleotide sequence ID" value="XM_039130197.1"/>
</dbReference>
<dbReference type="InterPro" id="IPR045191">
    <property type="entry name" value="MBR1/2-like"/>
</dbReference>
<evidence type="ECO:0000256" key="4">
    <source>
        <dbReference type="ARBA" id="ARBA00022723"/>
    </source>
</evidence>
<keyword evidence="3" id="KW-0808">Transferase</keyword>
<dbReference type="Pfam" id="PF13639">
    <property type="entry name" value="zf-RING_2"/>
    <property type="match status" value="1"/>
</dbReference>
<dbReference type="AlphaFoldDB" id="A0A8B9AII1"/>
<reference evidence="10" key="1">
    <citation type="journal article" date="2019" name="Nat. Commun.">
        <title>Genome-wide association mapping of date palm fruit traits.</title>
        <authorList>
            <person name="Hazzouri K.M."/>
            <person name="Gros-Balthazard M."/>
            <person name="Flowers J.M."/>
            <person name="Copetti D."/>
            <person name="Lemansour A."/>
            <person name="Lebrun M."/>
            <person name="Masmoudi K."/>
            <person name="Ferrand S."/>
            <person name="Dhar M.I."/>
            <person name="Fresquez Z.A."/>
            <person name="Rosas U."/>
            <person name="Zhang J."/>
            <person name="Talag J."/>
            <person name="Lee S."/>
            <person name="Kudrna D."/>
            <person name="Powell R.F."/>
            <person name="Leitch I.J."/>
            <person name="Krueger R.R."/>
            <person name="Wing R.A."/>
            <person name="Amiri K.M.A."/>
            <person name="Purugganan M.D."/>
        </authorList>
    </citation>
    <scope>NUCLEOTIDE SEQUENCE [LARGE SCALE GENOMIC DNA]</scope>
    <source>
        <strain evidence="10">cv. Khalas</strain>
    </source>
</reference>
<dbReference type="SMART" id="SM00184">
    <property type="entry name" value="RING"/>
    <property type="match status" value="1"/>
</dbReference>
<keyword evidence="4" id="KW-0479">Metal-binding</keyword>
<protein>
    <recommendedName>
        <fullName evidence="2">RING-type E3 ubiquitin transferase</fullName>
        <ecNumber evidence="2">2.3.2.27</ecNumber>
    </recommendedName>
</protein>
<evidence type="ECO:0000313" key="12">
    <source>
        <dbReference type="RefSeq" id="XP_038986125.1"/>
    </source>
</evidence>
<proteinExistence type="predicted"/>
<evidence type="ECO:0000256" key="8">
    <source>
        <dbReference type="PROSITE-ProRule" id="PRU00175"/>
    </source>
</evidence>
<reference evidence="11 12" key="2">
    <citation type="submission" date="2025-04" db="UniProtKB">
        <authorList>
            <consortium name="RefSeq"/>
        </authorList>
    </citation>
    <scope>IDENTIFICATION</scope>
    <source>
        <tissue evidence="11 12">Young leaves</tissue>
    </source>
</reference>
<evidence type="ECO:0000313" key="10">
    <source>
        <dbReference type="Proteomes" id="UP000228380"/>
    </source>
</evidence>
<evidence type="ECO:0000256" key="3">
    <source>
        <dbReference type="ARBA" id="ARBA00022679"/>
    </source>
</evidence>
<sequence length="542" mass="61058">MWHLLQKHQMHDMRSEQGLNHLHPNDCIFLGSSVNSTNQGIPPVLPASGNSADLHLQFTDPYRINCITDPYRRNCIHGNHYNGMQYCQPVSSNYVGEVAPANFYNPCMPSSSSRLLSIPINKRSVDHVLSFTNQGAFGTVMNDGRDNYIDSLNEPGKRKNAEVVAENFDYYNPVENSNFSSAYLSLNSELPQWQDPYNYGGSSVTAFTAPGYQANGILTTTEDSHGLVKDRSSVISLQPVPPFSCHYNYFLQGNQMDQSFQPSSNALVEQYGNYAGDRRASTTYMDGHLEVADSSGREYQGNSSNRYAAFNMHNPSFPNAYQNYSPMQIMQVQSYSHHTQLPAPSYWYPFDNMHADNVYALRDDQESCSRFVGPMPCISELIYVPPIFGTVPEISYDLRNPLFEDASKLMEIAQFYSFEDSVDQYSDMRMDIDDMSYEELLDLEEKIGDVKTGLSEEFILMNLRTSMYVQQSTSSSLGSLSQSASENGTCIVCQVEYEENERIGTLDCGHSYHADCIKQWLFVKNICPICKAPALVAVKKNV</sequence>
<keyword evidence="7" id="KW-0862">Zinc</keyword>
<name>A0A8B9AII1_PHODC</name>
<dbReference type="EC" id="2.3.2.27" evidence="2"/>
<dbReference type="Proteomes" id="UP000228380">
    <property type="component" value="Chromosome 9"/>
</dbReference>
<keyword evidence="10" id="KW-1185">Reference proteome</keyword>
<dbReference type="GO" id="GO:0061630">
    <property type="term" value="F:ubiquitin protein ligase activity"/>
    <property type="evidence" value="ECO:0007669"/>
    <property type="project" value="UniProtKB-EC"/>
</dbReference>
<evidence type="ECO:0000256" key="6">
    <source>
        <dbReference type="ARBA" id="ARBA00022786"/>
    </source>
</evidence>
<dbReference type="PANTHER" id="PTHR22937">
    <property type="entry name" value="E3 UBIQUITIN-PROTEIN LIGASE RNF165"/>
    <property type="match status" value="1"/>
</dbReference>
<keyword evidence="5 8" id="KW-0863">Zinc-finger</keyword>
<dbReference type="GeneID" id="103697413"/>
<dbReference type="InterPro" id="IPR001841">
    <property type="entry name" value="Znf_RING"/>
</dbReference>
<evidence type="ECO:0000256" key="7">
    <source>
        <dbReference type="ARBA" id="ARBA00022833"/>
    </source>
</evidence>
<keyword evidence="6" id="KW-0833">Ubl conjugation pathway</keyword>
<comment type="catalytic activity">
    <reaction evidence="1">
        <text>S-ubiquitinyl-[E2 ubiquitin-conjugating enzyme]-L-cysteine + [acceptor protein]-L-lysine = [E2 ubiquitin-conjugating enzyme]-L-cysteine + N(6)-ubiquitinyl-[acceptor protein]-L-lysine.</text>
        <dbReference type="EC" id="2.3.2.27"/>
    </reaction>
</comment>
<gene>
    <name evidence="11 12" type="primary">LOC103697413</name>
</gene>
<evidence type="ECO:0000256" key="2">
    <source>
        <dbReference type="ARBA" id="ARBA00012483"/>
    </source>
</evidence>
<evidence type="ECO:0000256" key="5">
    <source>
        <dbReference type="ARBA" id="ARBA00022771"/>
    </source>
</evidence>
<dbReference type="OrthoDB" id="8062037at2759"/>
<accession>A0A8B9AII1</accession>
<dbReference type="SUPFAM" id="SSF57850">
    <property type="entry name" value="RING/U-box"/>
    <property type="match status" value="1"/>
</dbReference>
<dbReference type="RefSeq" id="XP_038986124.1">
    <property type="nucleotide sequence ID" value="XM_039130196.1"/>
</dbReference>
<dbReference type="GO" id="GO:0008270">
    <property type="term" value="F:zinc ion binding"/>
    <property type="evidence" value="ECO:0007669"/>
    <property type="project" value="UniProtKB-KW"/>
</dbReference>
<evidence type="ECO:0000256" key="1">
    <source>
        <dbReference type="ARBA" id="ARBA00000900"/>
    </source>
</evidence>
<dbReference type="PROSITE" id="PS50089">
    <property type="entry name" value="ZF_RING_2"/>
    <property type="match status" value="1"/>
</dbReference>
<feature type="domain" description="RING-type" evidence="9">
    <location>
        <begin position="490"/>
        <end position="531"/>
    </location>
</feature>
<organism evidence="10 12">
    <name type="scientific">Phoenix dactylifera</name>
    <name type="common">Date palm</name>
    <dbReference type="NCBI Taxonomy" id="42345"/>
    <lineage>
        <taxon>Eukaryota</taxon>
        <taxon>Viridiplantae</taxon>
        <taxon>Streptophyta</taxon>
        <taxon>Embryophyta</taxon>
        <taxon>Tracheophyta</taxon>
        <taxon>Spermatophyta</taxon>
        <taxon>Magnoliopsida</taxon>
        <taxon>Liliopsida</taxon>
        <taxon>Arecaceae</taxon>
        <taxon>Coryphoideae</taxon>
        <taxon>Phoeniceae</taxon>
        <taxon>Phoenix</taxon>
    </lineage>
</organism>
<evidence type="ECO:0000259" key="9">
    <source>
        <dbReference type="PROSITE" id="PS50089"/>
    </source>
</evidence>
<evidence type="ECO:0000313" key="11">
    <source>
        <dbReference type="RefSeq" id="XP_038986124.1"/>
    </source>
</evidence>